<protein>
    <recommendedName>
        <fullName evidence="1">Fibronectin type-III domain-containing protein</fullName>
    </recommendedName>
</protein>
<dbReference type="Gene3D" id="2.60.40.10">
    <property type="entry name" value="Immunoglobulins"/>
    <property type="match status" value="1"/>
</dbReference>
<dbReference type="InterPro" id="IPR036116">
    <property type="entry name" value="FN3_sf"/>
</dbReference>
<dbReference type="AlphaFoldDB" id="A0A9P9WTE6"/>
<dbReference type="CDD" id="cd00063">
    <property type="entry name" value="FN3"/>
    <property type="match status" value="1"/>
</dbReference>
<dbReference type="InterPro" id="IPR003961">
    <property type="entry name" value="FN3_dom"/>
</dbReference>
<accession>A0A9P9WTE6</accession>
<dbReference type="Pfam" id="PF15474">
    <property type="entry name" value="MU117"/>
    <property type="match status" value="1"/>
</dbReference>
<reference evidence="2" key="1">
    <citation type="submission" date="2021-03" db="EMBL/GenBank/DDBJ databases">
        <title>Revisited historic fungal species revealed as producer of novel bioactive compounds through whole genome sequencing and comparative genomics.</title>
        <authorList>
            <person name="Vignolle G.A."/>
            <person name="Hochenegger N."/>
            <person name="Mach R.L."/>
            <person name="Mach-Aigner A.R."/>
            <person name="Javad Rahimi M."/>
            <person name="Salim K.A."/>
            <person name="Chan C.M."/>
            <person name="Lim L.B.L."/>
            <person name="Cai F."/>
            <person name="Druzhinina I.S."/>
            <person name="U'Ren J.M."/>
            <person name="Derntl C."/>
        </authorList>
    </citation>
    <scope>NUCLEOTIDE SEQUENCE</scope>
    <source>
        <strain evidence="2">TUCIM 5799</strain>
    </source>
</reference>
<gene>
    <name evidence="2" type="ORF">JX265_003773</name>
</gene>
<keyword evidence="3" id="KW-1185">Reference proteome</keyword>
<dbReference type="Pfam" id="PF00041">
    <property type="entry name" value="fn3"/>
    <property type="match status" value="1"/>
</dbReference>
<dbReference type="Proteomes" id="UP000829685">
    <property type="component" value="Unassembled WGS sequence"/>
</dbReference>
<dbReference type="PANTHER" id="PTHR35040">
    <property type="match status" value="1"/>
</dbReference>
<dbReference type="SUPFAM" id="SSF49265">
    <property type="entry name" value="Fibronectin type III"/>
    <property type="match status" value="1"/>
</dbReference>
<organism evidence="2 3">
    <name type="scientific">Neoarthrinium moseri</name>
    <dbReference type="NCBI Taxonomy" id="1658444"/>
    <lineage>
        <taxon>Eukaryota</taxon>
        <taxon>Fungi</taxon>
        <taxon>Dikarya</taxon>
        <taxon>Ascomycota</taxon>
        <taxon>Pezizomycotina</taxon>
        <taxon>Sordariomycetes</taxon>
        <taxon>Xylariomycetidae</taxon>
        <taxon>Amphisphaeriales</taxon>
        <taxon>Apiosporaceae</taxon>
        <taxon>Neoarthrinium</taxon>
    </lineage>
</organism>
<evidence type="ECO:0000313" key="3">
    <source>
        <dbReference type="Proteomes" id="UP000829685"/>
    </source>
</evidence>
<dbReference type="Pfam" id="PF12138">
    <property type="entry name" value="Spherulin4"/>
    <property type="match status" value="1"/>
</dbReference>
<name>A0A9P9WTE6_9PEZI</name>
<sequence length="624" mass="68071">MDDFLLDPVCSVSNGPRGPKGQQIAVASYISPLADPDAWTRLIGYPKEKVPILVANVVNGPDVTVDEPWKKVIDAASASGKTVIGYVRTGYLGLSQQQFTTRLGSLDLADWTAQIERDVDAWYELYGSSIGGIFFDEGWPECGPDNVYANLYKYINDYTKRAHPGAFTVLNPGSPMAHCYEDTMDTLLTFELSYEAYTQSYVPNDWVAKDPRKIWHIIYNVPESGIEEVAKLAHERGAGLIQITDDIMPNPYDNLPDDSYMQRHMNAVEGGVPLNEGASAWKGSAPGAVSGLSITRADYSSAHMTWDKASDALGYHVFLKKGGSFAVFASIPSTMTSITVGGLSPGSTNDFYVAAVGGDGHLGMPSNTASIATNPLPGGVTVTNYSSSPLPGSTTYTANILVPYAFIRLYIWDSVSCDFDENPGWTVNFKLDAYVCTHYFVEGTTLYKYSGTVPKGSTAAPWSWSVVGPVDLVVDRYTYKWTLPIGTSTLDTSKFVVQAQGYGPFINAFSPKPDDYDCSGSALCGSAPNFLKYCDHAANVLTRRDDFFYRDDDKGLTGNCWSNQYQGCGIFIQGDGSCKISGNDLWWAYQNIRNIGGCQKCGTWHRADGCNVKIDYVSECANHS</sequence>
<dbReference type="InterPro" id="IPR029167">
    <property type="entry name" value="Mug117"/>
</dbReference>
<dbReference type="InterPro" id="IPR013783">
    <property type="entry name" value="Ig-like_fold"/>
</dbReference>
<proteinExistence type="predicted"/>
<dbReference type="PANTHER" id="PTHR35040:SF7">
    <property type="entry name" value="FIBRONECTIN TYPE-III DOMAIN-CONTAINING PROTEIN-RELATED"/>
    <property type="match status" value="1"/>
</dbReference>
<dbReference type="EMBL" id="JAFIMR010000006">
    <property type="protein sequence ID" value="KAI1877765.1"/>
    <property type="molecule type" value="Genomic_DNA"/>
</dbReference>
<evidence type="ECO:0000259" key="1">
    <source>
        <dbReference type="PROSITE" id="PS50853"/>
    </source>
</evidence>
<feature type="domain" description="Fibronectin type-III" evidence="1">
    <location>
        <begin position="288"/>
        <end position="376"/>
    </location>
</feature>
<evidence type="ECO:0000313" key="2">
    <source>
        <dbReference type="EMBL" id="KAI1877765.1"/>
    </source>
</evidence>
<dbReference type="SMART" id="SM00060">
    <property type="entry name" value="FN3"/>
    <property type="match status" value="1"/>
</dbReference>
<comment type="caution">
    <text evidence="2">The sequence shown here is derived from an EMBL/GenBank/DDBJ whole genome shotgun (WGS) entry which is preliminary data.</text>
</comment>
<dbReference type="PROSITE" id="PS50853">
    <property type="entry name" value="FN3"/>
    <property type="match status" value="1"/>
</dbReference>
<dbReference type="InterPro" id="IPR021986">
    <property type="entry name" value="Spherulin4"/>
</dbReference>